<accession>A0A318U529</accession>
<dbReference type="GO" id="GO:0005576">
    <property type="term" value="C:extracellular region"/>
    <property type="evidence" value="ECO:0007669"/>
    <property type="project" value="UniProtKB-SubCell"/>
</dbReference>
<keyword evidence="6" id="KW-1185">Reference proteome</keyword>
<name>A0A318U529_9RHOB</name>
<dbReference type="SUPFAM" id="SSF51294">
    <property type="entry name" value="Hedgehog/intein (Hint) domain"/>
    <property type="match status" value="1"/>
</dbReference>
<sequence>MAITGTDQNDTLNGTAFADTINAGAGDDLVNAGDGGDYVLAGDGNDTVYGANGADRLYGGNGNDSLSGGSGNDQLYGEAGDDTLRGGTGNDTLNGGTGMDFADYTDATAGVSVNLSAGTATGGGGTDALSGIDGIHGSTYADTLIGFDGQSTSGSDSYTNVFYGYGGADSLDGAGGDDSLYGGDDNDTVLGGAGNDLVSGDAGNDSVDGGTGNDTVTGGAGNDLVLGGAGADSLEGGAGNDTLTGGADNDVILGGDGADSINTGEGNDTVNGGAGSDTISVTSGGNTVIIGSEDANNSDVDTLYVFRHDIDWSRTVINGESGTIVWLNGATTSFTNIENVEFVRNIPCFIPGTLIETKRGRVAVETLRLGDRVLTRDNGYQAIRWIGRRRLKASDLAAAPHLQPVRIAAGALGEGLPEADMLVSPQHRMLISGARAELLFGEAEVLAAAAHMVGLPGITRVQRDEVTYLHLMFDAHEIIRAEGAWTESFQPGDHTLSGLDAPQREELFQIFPDLGKIARQGRWTSARRSLKAHEVRVLLALKAA</sequence>
<protein>
    <submittedName>
        <fullName evidence="5">Hemolysin type calcium-binding protein</fullName>
    </submittedName>
</protein>
<gene>
    <name evidence="5" type="ORF">C8J30_101556</name>
</gene>
<dbReference type="Gene3D" id="2.150.10.10">
    <property type="entry name" value="Serralysin-like metalloprotease, C-terminal"/>
    <property type="match status" value="5"/>
</dbReference>
<feature type="region of interest" description="Disordered" evidence="3">
    <location>
        <begin position="62"/>
        <end position="91"/>
    </location>
</feature>
<dbReference type="OrthoDB" id="6305173at2"/>
<evidence type="ECO:0000256" key="1">
    <source>
        <dbReference type="ARBA" id="ARBA00004613"/>
    </source>
</evidence>
<dbReference type="Pfam" id="PF00353">
    <property type="entry name" value="HemolysinCabind"/>
    <property type="match status" value="5"/>
</dbReference>
<dbReference type="InterPro" id="IPR011049">
    <property type="entry name" value="Serralysin-like_metalloprot_C"/>
</dbReference>
<dbReference type="InterPro" id="IPR001343">
    <property type="entry name" value="Hemolysn_Ca-bd"/>
</dbReference>
<keyword evidence="2" id="KW-0964">Secreted</keyword>
<dbReference type="PANTHER" id="PTHR38340:SF1">
    <property type="entry name" value="S-LAYER PROTEIN"/>
    <property type="match status" value="1"/>
</dbReference>
<dbReference type="PROSITE" id="PS00330">
    <property type="entry name" value="HEMOLYSIN_CALCIUM"/>
    <property type="match status" value="3"/>
</dbReference>
<feature type="compositionally biased region" description="Low complexity" evidence="3">
    <location>
        <begin position="203"/>
        <end position="216"/>
    </location>
</feature>
<dbReference type="Pfam" id="PF13403">
    <property type="entry name" value="Hint_2"/>
    <property type="match status" value="1"/>
</dbReference>
<comment type="caution">
    <text evidence="5">The sequence shown here is derived from an EMBL/GenBank/DDBJ whole genome shotgun (WGS) entry which is preliminary data.</text>
</comment>
<dbReference type="Proteomes" id="UP000247727">
    <property type="component" value="Unassembled WGS sequence"/>
</dbReference>
<feature type="domain" description="Hedgehog/Intein (Hint)" evidence="4">
    <location>
        <begin position="347"/>
        <end position="493"/>
    </location>
</feature>
<dbReference type="EMBL" id="QJTK01000001">
    <property type="protein sequence ID" value="PYF13169.1"/>
    <property type="molecule type" value="Genomic_DNA"/>
</dbReference>
<feature type="region of interest" description="Disordered" evidence="3">
    <location>
        <begin position="185"/>
        <end position="216"/>
    </location>
</feature>
<dbReference type="InterPro" id="IPR050557">
    <property type="entry name" value="RTX_toxin/Mannuronan_C5-epim"/>
</dbReference>
<reference evidence="5 6" key="1">
    <citation type="submission" date="2018-06" db="EMBL/GenBank/DDBJ databases">
        <title>Genomic Encyclopedia of Type Strains, Phase III (KMG-III): the genomes of soil and plant-associated and newly described type strains.</title>
        <authorList>
            <person name="Whitman W."/>
        </authorList>
    </citation>
    <scope>NUCLEOTIDE SEQUENCE [LARGE SCALE GENOMIC DNA]</scope>
    <source>
        <strain evidence="5 6">JA737</strain>
    </source>
</reference>
<dbReference type="GO" id="GO:0005509">
    <property type="term" value="F:calcium ion binding"/>
    <property type="evidence" value="ECO:0007669"/>
    <property type="project" value="InterPro"/>
</dbReference>
<dbReference type="PRINTS" id="PR00313">
    <property type="entry name" value="CABNDNGRPT"/>
</dbReference>
<dbReference type="SUPFAM" id="SSF51120">
    <property type="entry name" value="beta-Roll"/>
    <property type="match status" value="2"/>
</dbReference>
<comment type="subcellular location">
    <subcellularLocation>
        <location evidence="1">Secreted</location>
    </subcellularLocation>
</comment>
<evidence type="ECO:0000256" key="2">
    <source>
        <dbReference type="ARBA" id="ARBA00022525"/>
    </source>
</evidence>
<organism evidence="5 6">
    <name type="scientific">Rhodobacter viridis</name>
    <dbReference type="NCBI Taxonomy" id="1054202"/>
    <lineage>
        <taxon>Bacteria</taxon>
        <taxon>Pseudomonadati</taxon>
        <taxon>Pseudomonadota</taxon>
        <taxon>Alphaproteobacteria</taxon>
        <taxon>Rhodobacterales</taxon>
        <taxon>Rhodobacter group</taxon>
        <taxon>Rhodobacter</taxon>
    </lineage>
</organism>
<dbReference type="RefSeq" id="WP_110804165.1">
    <property type="nucleotide sequence ID" value="NZ_QJTK01000001.1"/>
</dbReference>
<evidence type="ECO:0000313" key="5">
    <source>
        <dbReference type="EMBL" id="PYF13169.1"/>
    </source>
</evidence>
<evidence type="ECO:0000256" key="3">
    <source>
        <dbReference type="SAM" id="MobiDB-lite"/>
    </source>
</evidence>
<dbReference type="AlphaFoldDB" id="A0A318U529"/>
<dbReference type="InterPro" id="IPR028992">
    <property type="entry name" value="Hedgehog/Intein_dom"/>
</dbReference>
<dbReference type="InterPro" id="IPR018511">
    <property type="entry name" value="Hemolysin-typ_Ca-bd_CS"/>
</dbReference>
<evidence type="ECO:0000259" key="4">
    <source>
        <dbReference type="Pfam" id="PF13403"/>
    </source>
</evidence>
<evidence type="ECO:0000313" key="6">
    <source>
        <dbReference type="Proteomes" id="UP000247727"/>
    </source>
</evidence>
<proteinExistence type="predicted"/>
<dbReference type="Gene3D" id="2.170.16.10">
    <property type="entry name" value="Hedgehog/Intein (Hint) domain"/>
    <property type="match status" value="1"/>
</dbReference>
<dbReference type="InterPro" id="IPR036844">
    <property type="entry name" value="Hint_dom_sf"/>
</dbReference>
<dbReference type="PANTHER" id="PTHR38340">
    <property type="entry name" value="S-LAYER PROTEIN"/>
    <property type="match status" value="1"/>
</dbReference>